<evidence type="ECO:0000313" key="7">
    <source>
        <dbReference type="Proteomes" id="UP001147782"/>
    </source>
</evidence>
<dbReference type="PANTHER" id="PTHR42877">
    <property type="entry name" value="L-ORNITHINE N(5)-MONOOXYGENASE-RELATED"/>
    <property type="match status" value="1"/>
</dbReference>
<dbReference type="GO" id="GO:0050660">
    <property type="term" value="F:flavin adenine dinucleotide binding"/>
    <property type="evidence" value="ECO:0007669"/>
    <property type="project" value="InterPro"/>
</dbReference>
<dbReference type="Proteomes" id="UP001147782">
    <property type="component" value="Unassembled WGS sequence"/>
</dbReference>
<dbReference type="SUPFAM" id="SSF51905">
    <property type="entry name" value="FAD/NAD(P)-binding domain"/>
    <property type="match status" value="2"/>
</dbReference>
<dbReference type="GO" id="GO:0004499">
    <property type="term" value="F:N,N-dimethylaniline monooxygenase activity"/>
    <property type="evidence" value="ECO:0007669"/>
    <property type="project" value="InterPro"/>
</dbReference>
<keyword evidence="5" id="KW-0560">Oxidoreductase</keyword>
<name>A0A9W9S3G0_9EURO</name>
<evidence type="ECO:0000256" key="3">
    <source>
        <dbReference type="ARBA" id="ARBA00022630"/>
    </source>
</evidence>
<dbReference type="EMBL" id="JAPZBS010000005">
    <property type="protein sequence ID" value="KAJ5371296.1"/>
    <property type="molecule type" value="Genomic_DNA"/>
</dbReference>
<sequence length="635" mass="71288">MALCNKIFLSITHNLPNTTMTAQVSVSIDGPVPDVPVKNGLNGVNGIPKTNGIHVSNEMNGKPATKAALNGHSDNDFFGHSIPLNHEYAFTPRKLRVVTIGAGFSGLLMAHKIQHRFPDLQDFVQHTIYEARSDVGGTWLINSYPGVQCDVPSHIYAFPFDPNPNWSRFYSSGAEIQQYIKDTVKKWNLDRDLQLNTKVAGAVWEEDSGRWKLTVEKDGEQREEYCDILISAQGVLVHHSWPDIPGLAHFKGHITHSAHWDHEYDYSNKRIAVIGNGSSGIQITPQMANLPGTEVMNFMRSPAWVYYRVPPSKHLGRDVEDANPAYSEEEKQRFRNPDAHKEYRKGIISRTNKAFRLFIKGENNEAACKFGAQQMAEKLNHDPDLCEKLIPKWEVGCRRVTPGPGYLEAFAKPNCNLSNSPITKITDNAVHTADGNVFECDVVICATGFDVSHCPRYPIVGQNGIKLADKWAEEPESYMSVATSKFPNYFIMMGPNCLGGHGSLVESLNWTGDYFVKWIKKMATEDIKYVVPKRSVEDAFVKYGDEVHKTLVWTGGCKSWYKRNRVDGRVTALFGGSAILFHRLISDLRPEDFEIEYNSTNPFRFMGNGFTGYEMEEANDLSYYVEVADTPSSSA</sequence>
<proteinExistence type="inferred from homology"/>
<dbReference type="GO" id="GO:0050661">
    <property type="term" value="F:NADP binding"/>
    <property type="evidence" value="ECO:0007669"/>
    <property type="project" value="InterPro"/>
</dbReference>
<keyword evidence="7" id="KW-1185">Reference proteome</keyword>
<dbReference type="GeneID" id="81439496"/>
<comment type="cofactor">
    <cofactor evidence="1">
        <name>FAD</name>
        <dbReference type="ChEBI" id="CHEBI:57692"/>
    </cofactor>
</comment>
<reference evidence="6" key="1">
    <citation type="submission" date="2022-11" db="EMBL/GenBank/DDBJ databases">
        <authorList>
            <person name="Petersen C."/>
        </authorList>
    </citation>
    <scope>NUCLEOTIDE SEQUENCE</scope>
    <source>
        <strain evidence="6">IBT 29864</strain>
    </source>
</reference>
<evidence type="ECO:0000256" key="2">
    <source>
        <dbReference type="ARBA" id="ARBA00010139"/>
    </source>
</evidence>
<dbReference type="Gene3D" id="3.50.50.60">
    <property type="entry name" value="FAD/NAD(P)-binding domain"/>
    <property type="match status" value="2"/>
</dbReference>
<dbReference type="PANTHER" id="PTHR42877:SF2">
    <property type="entry name" value="FAD_NAD(P)-BINDING DOMAIN-CONTAINING PROTEIN"/>
    <property type="match status" value="1"/>
</dbReference>
<evidence type="ECO:0000313" key="6">
    <source>
        <dbReference type="EMBL" id="KAJ5371296.1"/>
    </source>
</evidence>
<evidence type="ECO:0000256" key="1">
    <source>
        <dbReference type="ARBA" id="ARBA00001974"/>
    </source>
</evidence>
<dbReference type="InterPro" id="IPR020946">
    <property type="entry name" value="Flavin_mOase-like"/>
</dbReference>
<gene>
    <name evidence="6" type="ORF">N7496_007388</name>
</gene>
<dbReference type="Pfam" id="PF00743">
    <property type="entry name" value="FMO-like"/>
    <property type="match status" value="1"/>
</dbReference>
<comment type="similarity">
    <text evidence="2">Belongs to the FAD-binding monooxygenase family.</text>
</comment>
<organism evidence="6 7">
    <name type="scientific">Penicillium cataractarum</name>
    <dbReference type="NCBI Taxonomy" id="2100454"/>
    <lineage>
        <taxon>Eukaryota</taxon>
        <taxon>Fungi</taxon>
        <taxon>Dikarya</taxon>
        <taxon>Ascomycota</taxon>
        <taxon>Pezizomycotina</taxon>
        <taxon>Eurotiomycetes</taxon>
        <taxon>Eurotiomycetidae</taxon>
        <taxon>Eurotiales</taxon>
        <taxon>Aspergillaceae</taxon>
        <taxon>Penicillium</taxon>
    </lineage>
</organism>
<evidence type="ECO:0000256" key="4">
    <source>
        <dbReference type="ARBA" id="ARBA00022827"/>
    </source>
</evidence>
<dbReference type="InterPro" id="IPR051209">
    <property type="entry name" value="FAD-bind_Monooxygenase_sf"/>
</dbReference>
<comment type="caution">
    <text evidence="6">The sequence shown here is derived from an EMBL/GenBank/DDBJ whole genome shotgun (WGS) entry which is preliminary data.</text>
</comment>
<evidence type="ECO:0000256" key="5">
    <source>
        <dbReference type="ARBA" id="ARBA00023002"/>
    </source>
</evidence>
<keyword evidence="3" id="KW-0285">Flavoprotein</keyword>
<dbReference type="OrthoDB" id="74360at2759"/>
<evidence type="ECO:0008006" key="8">
    <source>
        <dbReference type="Google" id="ProtNLM"/>
    </source>
</evidence>
<accession>A0A9W9S3G0</accession>
<protein>
    <recommendedName>
        <fullName evidence="8">FAD/NAD(P)-binding domain-containing protein</fullName>
    </recommendedName>
</protein>
<dbReference type="RefSeq" id="XP_056555730.1">
    <property type="nucleotide sequence ID" value="XM_056700317.1"/>
</dbReference>
<dbReference type="AlphaFoldDB" id="A0A9W9S3G0"/>
<reference evidence="6" key="2">
    <citation type="journal article" date="2023" name="IMA Fungus">
        <title>Comparative genomic study of the Penicillium genus elucidates a diverse pangenome and 15 lateral gene transfer events.</title>
        <authorList>
            <person name="Petersen C."/>
            <person name="Sorensen T."/>
            <person name="Nielsen M.R."/>
            <person name="Sondergaard T.E."/>
            <person name="Sorensen J.L."/>
            <person name="Fitzpatrick D.A."/>
            <person name="Frisvad J.C."/>
            <person name="Nielsen K.L."/>
        </authorList>
    </citation>
    <scope>NUCLEOTIDE SEQUENCE</scope>
    <source>
        <strain evidence="6">IBT 29864</strain>
    </source>
</reference>
<keyword evidence="4" id="KW-0274">FAD</keyword>
<dbReference type="InterPro" id="IPR036188">
    <property type="entry name" value="FAD/NAD-bd_sf"/>
</dbReference>